<dbReference type="PANTHER" id="PTHR30576">
    <property type="entry name" value="COLANIC BIOSYNTHESIS UDP-GLUCOSE LIPID CARRIER TRANSFERASE"/>
    <property type="match status" value="1"/>
</dbReference>
<proteinExistence type="inferred from homology"/>
<dbReference type="InterPro" id="IPR017473">
    <property type="entry name" value="Undecaprenyl-P_gluc_Ptfrase"/>
</dbReference>
<evidence type="ECO:0000256" key="5">
    <source>
        <dbReference type="ARBA" id="ARBA00022989"/>
    </source>
</evidence>
<keyword evidence="5 7" id="KW-1133">Transmembrane helix</keyword>
<evidence type="ECO:0000256" key="1">
    <source>
        <dbReference type="ARBA" id="ARBA00004141"/>
    </source>
</evidence>
<feature type="transmembrane region" description="Helical" evidence="7">
    <location>
        <begin position="53"/>
        <end position="74"/>
    </location>
</feature>
<comment type="subcellular location">
    <subcellularLocation>
        <location evidence="1">Membrane</location>
        <topology evidence="1">Multi-pass membrane protein</topology>
    </subcellularLocation>
</comment>
<feature type="transmembrane region" description="Helical" evidence="7">
    <location>
        <begin position="20"/>
        <end position="38"/>
    </location>
</feature>
<dbReference type="NCBIfam" id="TIGR03025">
    <property type="entry name" value="EPS_sugtrans"/>
    <property type="match status" value="1"/>
</dbReference>
<dbReference type="OrthoDB" id="9808602at2"/>
<dbReference type="Pfam" id="PF02397">
    <property type="entry name" value="Bac_transf"/>
    <property type="match status" value="1"/>
</dbReference>
<gene>
    <name evidence="9" type="ORF">C8D85_1981</name>
</gene>
<evidence type="ECO:0000313" key="10">
    <source>
        <dbReference type="Proteomes" id="UP000295729"/>
    </source>
</evidence>
<dbReference type="NCBIfam" id="TIGR03023">
    <property type="entry name" value="WcaJ_sugtrans"/>
    <property type="match status" value="1"/>
</dbReference>
<name>A0A4R6X7Z2_9GAMM</name>
<comment type="similarity">
    <text evidence="2">Belongs to the bacterial sugar transferase family.</text>
</comment>
<evidence type="ECO:0000256" key="7">
    <source>
        <dbReference type="SAM" id="Phobius"/>
    </source>
</evidence>
<sequence>MPSKSTLKEYGSSVGFTLKLLDASAITLAGLSSYLWRFDGRYTETLFPVESTYLVSFVLSILTLEIVFTMLGAYQNWKNSSITVELKHTLFGISITFATLLVIAFFTHTYTLLPRTWIASWFILSFFFITCFRLLLRCYYKVSIKRGAHVERILIVGNGRLGKQVAERLMNMPTSGLLPVGFLSNQKSDHGAIKTLGNITQLKSIIEQHSINQVWIALPMSEAETMAKVQNELSTSLVTIRMVPDIYGFHLINHSVSDIAGMPVISLSSSPMLDRKNRIAKRLEDIILSSVILTLISPIMITIALAVKLTSPGPIFYRQERVSWNGKSFKMLKFRSMATDSEKDGIQWGGAAAMSVTPIGRLIRKTSLDELPQFINVLKGDMSIIGPRPERTVFVEQFKHEIPGYMQKHMVKAGISGWAQINGWRGDTDLKKRIECDLYYIENWSVWFDLKIIALTMFKGFIHKNAK</sequence>
<dbReference type="InterPro" id="IPR003362">
    <property type="entry name" value="Bact_transf"/>
</dbReference>
<dbReference type="AlphaFoldDB" id="A0A4R6X7Z2"/>
<reference evidence="9 10" key="1">
    <citation type="submission" date="2019-03" db="EMBL/GenBank/DDBJ databases">
        <title>Genomic Encyclopedia of Type Strains, Phase IV (KMG-IV): sequencing the most valuable type-strain genomes for metagenomic binning, comparative biology and taxonomic classification.</title>
        <authorList>
            <person name="Goeker M."/>
        </authorList>
    </citation>
    <scope>NUCLEOTIDE SEQUENCE [LARGE SCALE GENOMIC DNA]</scope>
    <source>
        <strain evidence="9 10">DSM 5604</strain>
    </source>
</reference>
<dbReference type="GO" id="GO:0016780">
    <property type="term" value="F:phosphotransferase activity, for other substituted phosphate groups"/>
    <property type="evidence" value="ECO:0007669"/>
    <property type="project" value="TreeGrafter"/>
</dbReference>
<accession>A0A4R6X7Z2</accession>
<evidence type="ECO:0000256" key="4">
    <source>
        <dbReference type="ARBA" id="ARBA00022692"/>
    </source>
</evidence>
<keyword evidence="10" id="KW-1185">Reference proteome</keyword>
<feature type="transmembrane region" description="Helical" evidence="7">
    <location>
        <begin position="286"/>
        <end position="307"/>
    </location>
</feature>
<dbReference type="InterPro" id="IPR017475">
    <property type="entry name" value="EPS_sugar_tfrase"/>
</dbReference>
<dbReference type="PANTHER" id="PTHR30576:SF0">
    <property type="entry name" value="UNDECAPRENYL-PHOSPHATE N-ACETYLGALACTOSAMINYL 1-PHOSPHATE TRANSFERASE-RELATED"/>
    <property type="match status" value="1"/>
</dbReference>
<dbReference type="GO" id="GO:0016020">
    <property type="term" value="C:membrane"/>
    <property type="evidence" value="ECO:0007669"/>
    <property type="project" value="UniProtKB-SubCell"/>
</dbReference>
<keyword evidence="4 7" id="KW-0812">Transmembrane</keyword>
<dbReference type="RefSeq" id="WP_133562182.1">
    <property type="nucleotide sequence ID" value="NZ_SNZA01000003.1"/>
</dbReference>
<dbReference type="Gene3D" id="3.40.50.720">
    <property type="entry name" value="NAD(P)-binding Rossmann-like Domain"/>
    <property type="match status" value="1"/>
</dbReference>
<feature type="transmembrane region" description="Helical" evidence="7">
    <location>
        <begin position="118"/>
        <end position="136"/>
    </location>
</feature>
<dbReference type="Proteomes" id="UP000295729">
    <property type="component" value="Unassembled WGS sequence"/>
</dbReference>
<evidence type="ECO:0000313" key="9">
    <source>
        <dbReference type="EMBL" id="TDR13107.1"/>
    </source>
</evidence>
<evidence type="ECO:0000256" key="3">
    <source>
        <dbReference type="ARBA" id="ARBA00022679"/>
    </source>
</evidence>
<organism evidence="9 10">
    <name type="scientific">Marinomonas communis</name>
    <dbReference type="NCBI Taxonomy" id="28254"/>
    <lineage>
        <taxon>Bacteria</taxon>
        <taxon>Pseudomonadati</taxon>
        <taxon>Pseudomonadota</taxon>
        <taxon>Gammaproteobacteria</taxon>
        <taxon>Oceanospirillales</taxon>
        <taxon>Oceanospirillaceae</taxon>
        <taxon>Marinomonas</taxon>
    </lineage>
</organism>
<keyword evidence="6 7" id="KW-0472">Membrane</keyword>
<keyword evidence="3 9" id="KW-0808">Transferase</keyword>
<feature type="domain" description="Bacterial sugar transferase" evidence="8">
    <location>
        <begin position="281"/>
        <end position="459"/>
    </location>
</feature>
<protein>
    <submittedName>
        <fullName evidence="9">Putative colanic acid biosynthesis UDP-glucose lipid carrier transferase</fullName>
    </submittedName>
</protein>
<dbReference type="Pfam" id="PF13727">
    <property type="entry name" value="CoA_binding_3"/>
    <property type="match status" value="1"/>
</dbReference>
<dbReference type="EMBL" id="SNZA01000003">
    <property type="protein sequence ID" value="TDR13107.1"/>
    <property type="molecule type" value="Genomic_DNA"/>
</dbReference>
<feature type="transmembrane region" description="Helical" evidence="7">
    <location>
        <begin position="86"/>
        <end position="106"/>
    </location>
</feature>
<evidence type="ECO:0000256" key="6">
    <source>
        <dbReference type="ARBA" id="ARBA00023136"/>
    </source>
</evidence>
<evidence type="ECO:0000256" key="2">
    <source>
        <dbReference type="ARBA" id="ARBA00006464"/>
    </source>
</evidence>
<evidence type="ECO:0000259" key="8">
    <source>
        <dbReference type="Pfam" id="PF02397"/>
    </source>
</evidence>
<comment type="caution">
    <text evidence="9">The sequence shown here is derived from an EMBL/GenBank/DDBJ whole genome shotgun (WGS) entry which is preliminary data.</text>
</comment>